<dbReference type="PRINTS" id="PR00762">
    <property type="entry name" value="CLCHANNEL"/>
</dbReference>
<dbReference type="PaxDb" id="121845-A0A1S3DSI1"/>
<dbReference type="GeneID" id="103523084"/>
<reference evidence="15" key="1">
    <citation type="submission" date="2025-08" db="UniProtKB">
        <authorList>
            <consortium name="RefSeq"/>
        </authorList>
    </citation>
    <scope>IDENTIFICATION</scope>
</reference>
<feature type="transmembrane region" description="Helical" evidence="11">
    <location>
        <begin position="434"/>
        <end position="453"/>
    </location>
</feature>
<evidence type="ECO:0000256" key="2">
    <source>
        <dbReference type="ARBA" id="ARBA00022448"/>
    </source>
</evidence>
<keyword evidence="2 11" id="KW-0813">Transport</keyword>
<dbReference type="KEGG" id="dci:103523084"/>
<organism evidence="14 15">
    <name type="scientific">Diaphorina citri</name>
    <name type="common">Asian citrus psyllid</name>
    <dbReference type="NCBI Taxonomy" id="121845"/>
    <lineage>
        <taxon>Eukaryota</taxon>
        <taxon>Metazoa</taxon>
        <taxon>Ecdysozoa</taxon>
        <taxon>Arthropoda</taxon>
        <taxon>Hexapoda</taxon>
        <taxon>Insecta</taxon>
        <taxon>Pterygota</taxon>
        <taxon>Neoptera</taxon>
        <taxon>Paraneoptera</taxon>
        <taxon>Hemiptera</taxon>
        <taxon>Sternorrhyncha</taxon>
        <taxon>Psylloidea</taxon>
        <taxon>Psyllidae</taxon>
        <taxon>Diaphorininae</taxon>
        <taxon>Diaphorina</taxon>
    </lineage>
</organism>
<keyword evidence="14" id="KW-1185">Reference proteome</keyword>
<dbReference type="InterPro" id="IPR051280">
    <property type="entry name" value="Cl-channel/antiporter"/>
</dbReference>
<dbReference type="Gene3D" id="3.10.580.10">
    <property type="entry name" value="CBS-domain"/>
    <property type="match status" value="1"/>
</dbReference>
<keyword evidence="5 11" id="KW-1133">Transmembrane helix</keyword>
<dbReference type="PANTHER" id="PTHR11689">
    <property type="entry name" value="CHLORIDE CHANNEL PROTEIN CLC FAMILY MEMBER"/>
    <property type="match status" value="1"/>
</dbReference>
<comment type="caution">
    <text evidence="11">Lacks conserved residue(s) required for the propagation of feature annotation.</text>
</comment>
<sequence>MSGTSSAMSKLQLFLEEDDDDDMNKKRFQSTIFSRLSDRFETVDFSLKSNKITNHYDKTHSKANTNFDVIRWMAVFLIAFAIAVLVTIIKFCVHHLSTIKRVGLHTMGEVLIEHPIITSVCLLSYNLFFMCIACGVCLKFSMEAAGGNVAGVIAYLNGCRIKNFFTTRTVCVKVVSTIAQVCTAVPGDMEGPIIHIGGAIGNLLPTYLTQIKYFPSLNNLCTTYERRDLSACGVAAGLAAGFGAPLSGIFLTLEETTSYFNTSIVPRIAACAFLCKFVTDILVNILTTTNFEFNYRSDPHVSEVGEHNIQHGLNLMELGIVIGFGVIGAFLSALFLYFVGKLGGKEDTSKMKCFLFTEALTYVIVSTGFYSIMLMLFATDCTINEEDDRSDSKFIHINVKKDECPPGTVPVMGVFLVIFEEGFHAVLNSEKGEFSLGLLTILFFFFYIFSIFFTRSHCFSSGFYLNQYVIGALWGRIVGELFCGNVTEDWAEPKKFALLGAAAQLTGTTQTQVCIVCMILEGANCFESYGIQIFLVSCTSRMITSFLHASIYHTILDKMGAPSMESYPPYMGSTTEVKSLLNTRMHIFKTPVITTVNHLLDITTDGLKGNYPVVNDSGVLMGDISQCLLLKLLSVKVFNAPQPFPEASYSSLVKMIYTVDCSIEYVEQMREDMFDNLSSDDGTKVMDLSPFMNKHVYYVQRGASLKHVYGFLRQMGMRTLYVVDKEQHLIAVITRKDVARFKTHFHMFHFVTHKVRTPSTMLRLEDPINPTLPPDTSVSIDKDKSEQETEEEPETPPQTKKNSTPQP</sequence>
<feature type="domain" description="CBS" evidence="13">
    <location>
        <begin position="692"/>
        <end position="748"/>
    </location>
</feature>
<feature type="transmembrane region" description="Helical" evidence="11">
    <location>
        <begin position="359"/>
        <end position="378"/>
    </location>
</feature>
<evidence type="ECO:0000256" key="1">
    <source>
        <dbReference type="ARBA" id="ARBA00004141"/>
    </source>
</evidence>
<evidence type="ECO:0000256" key="12">
    <source>
        <dbReference type="SAM" id="MobiDB-lite"/>
    </source>
</evidence>
<dbReference type="InterPro" id="IPR046342">
    <property type="entry name" value="CBS_dom_sf"/>
</dbReference>
<dbReference type="PANTHER" id="PTHR11689:SF136">
    <property type="entry name" value="H(+)_CL(-) EXCHANGE TRANSPORTER 7"/>
    <property type="match status" value="1"/>
</dbReference>
<keyword evidence="6 11" id="KW-0406">Ion transport</keyword>
<keyword evidence="4" id="KW-0677">Repeat</keyword>
<dbReference type="SUPFAM" id="SSF81340">
    <property type="entry name" value="Clc chloride channel"/>
    <property type="match status" value="1"/>
</dbReference>
<dbReference type="GO" id="GO:0005765">
    <property type="term" value="C:lysosomal membrane"/>
    <property type="evidence" value="ECO:0007669"/>
    <property type="project" value="TreeGrafter"/>
</dbReference>
<dbReference type="Pfam" id="PF00654">
    <property type="entry name" value="Voltage_CLC"/>
    <property type="match status" value="1"/>
</dbReference>
<evidence type="ECO:0000256" key="3">
    <source>
        <dbReference type="ARBA" id="ARBA00022692"/>
    </source>
</evidence>
<dbReference type="Proteomes" id="UP000079169">
    <property type="component" value="Unplaced"/>
</dbReference>
<evidence type="ECO:0000256" key="6">
    <source>
        <dbReference type="ARBA" id="ARBA00023065"/>
    </source>
</evidence>
<evidence type="ECO:0000256" key="10">
    <source>
        <dbReference type="PROSITE-ProRule" id="PRU00703"/>
    </source>
</evidence>
<feature type="transmembrane region" description="Helical" evidence="11">
    <location>
        <begin position="116"/>
        <end position="138"/>
    </location>
</feature>
<comment type="similarity">
    <text evidence="11">Belongs to the chloride channel (TC 2.A.49) family.</text>
</comment>
<proteinExistence type="inferred from homology"/>
<evidence type="ECO:0000256" key="4">
    <source>
        <dbReference type="ARBA" id="ARBA00022737"/>
    </source>
</evidence>
<dbReference type="GO" id="GO:0005254">
    <property type="term" value="F:chloride channel activity"/>
    <property type="evidence" value="ECO:0007669"/>
    <property type="project" value="UniProtKB-UniRule"/>
</dbReference>
<accession>A0A1S3DSI1</accession>
<dbReference type="Pfam" id="PF00571">
    <property type="entry name" value="CBS"/>
    <property type="match status" value="1"/>
</dbReference>
<dbReference type="InterPro" id="IPR000644">
    <property type="entry name" value="CBS_dom"/>
</dbReference>
<feature type="transmembrane region" description="Helical" evidence="11">
    <location>
        <begin position="72"/>
        <end position="96"/>
    </location>
</feature>
<dbReference type="RefSeq" id="XP_008486380.1">
    <property type="nucleotide sequence ID" value="XM_008488158.3"/>
</dbReference>
<evidence type="ECO:0000256" key="7">
    <source>
        <dbReference type="ARBA" id="ARBA00023122"/>
    </source>
</evidence>
<gene>
    <name evidence="15" type="primary">LOC103523084</name>
</gene>
<dbReference type="AlphaFoldDB" id="A0A1S3DSI1"/>
<evidence type="ECO:0000259" key="13">
    <source>
        <dbReference type="PROSITE" id="PS51371"/>
    </source>
</evidence>
<evidence type="ECO:0000256" key="9">
    <source>
        <dbReference type="ARBA" id="ARBA00023214"/>
    </source>
</evidence>
<dbReference type="PROSITE" id="PS51371">
    <property type="entry name" value="CBS"/>
    <property type="match status" value="1"/>
</dbReference>
<evidence type="ECO:0000256" key="5">
    <source>
        <dbReference type="ARBA" id="ARBA00022989"/>
    </source>
</evidence>
<feature type="transmembrane region" description="Helical" evidence="11">
    <location>
        <begin position="318"/>
        <end position="339"/>
    </location>
</feature>
<evidence type="ECO:0000313" key="14">
    <source>
        <dbReference type="Proteomes" id="UP000079169"/>
    </source>
</evidence>
<name>A0A1S3DSI1_DIACI</name>
<evidence type="ECO:0000313" key="15">
    <source>
        <dbReference type="RefSeq" id="XP_008486380.1"/>
    </source>
</evidence>
<feature type="region of interest" description="Disordered" evidence="12">
    <location>
        <begin position="764"/>
        <end position="807"/>
    </location>
</feature>
<keyword evidence="8 11" id="KW-0472">Membrane</keyword>
<protein>
    <recommendedName>
        <fullName evidence="11">Chloride channel protein</fullName>
    </recommendedName>
</protein>
<comment type="subcellular location">
    <subcellularLocation>
        <location evidence="1 11">Membrane</location>
        <topology evidence="1 11">Multi-pass membrane protein</topology>
    </subcellularLocation>
</comment>
<dbReference type="Gene3D" id="1.10.3080.10">
    <property type="entry name" value="Clc chloride channel"/>
    <property type="match status" value="1"/>
</dbReference>
<keyword evidence="7 10" id="KW-0129">CBS domain</keyword>
<evidence type="ECO:0000256" key="11">
    <source>
        <dbReference type="RuleBase" id="RU361221"/>
    </source>
</evidence>
<evidence type="ECO:0000256" key="8">
    <source>
        <dbReference type="ARBA" id="ARBA00023136"/>
    </source>
</evidence>
<dbReference type="STRING" id="121845.A0A1S3DSI1"/>
<dbReference type="OMA" id="RKDLMGH"/>
<dbReference type="InterPro" id="IPR014743">
    <property type="entry name" value="Cl-channel_core"/>
</dbReference>
<keyword evidence="9 11" id="KW-0868">Chloride</keyword>
<feature type="transmembrane region" description="Helical" evidence="11">
    <location>
        <begin position="229"/>
        <end position="253"/>
    </location>
</feature>
<dbReference type="SUPFAM" id="SSF54631">
    <property type="entry name" value="CBS-domain pair"/>
    <property type="match status" value="1"/>
</dbReference>
<keyword evidence="3 11" id="KW-0812">Transmembrane</keyword>
<dbReference type="InterPro" id="IPR001807">
    <property type="entry name" value="ClC"/>
</dbReference>